<dbReference type="Proteomes" id="UP001247307">
    <property type="component" value="Unassembled WGS sequence"/>
</dbReference>
<dbReference type="AlphaFoldDB" id="A0AAE4C6R2"/>
<reference evidence="10" key="1">
    <citation type="submission" date="2023-07" db="EMBL/GenBank/DDBJ databases">
        <title>Sequencing the genomes of 1000 actinobacteria strains.</title>
        <authorList>
            <person name="Klenk H.-P."/>
        </authorList>
    </citation>
    <scope>NUCLEOTIDE SEQUENCE</scope>
    <source>
        <strain evidence="10">DSM 13988</strain>
    </source>
</reference>
<keyword evidence="3" id="KW-0813">Transport</keyword>
<evidence type="ECO:0000313" key="10">
    <source>
        <dbReference type="EMBL" id="MDR6892853.1"/>
    </source>
</evidence>
<keyword evidence="6 8" id="KW-1133">Transmembrane helix</keyword>
<evidence type="ECO:0000256" key="2">
    <source>
        <dbReference type="ARBA" id="ARBA00007520"/>
    </source>
</evidence>
<evidence type="ECO:0000256" key="3">
    <source>
        <dbReference type="ARBA" id="ARBA00022448"/>
    </source>
</evidence>
<gene>
    <name evidence="10" type="ORF">J2S35_001793</name>
</gene>
<evidence type="ECO:0000313" key="11">
    <source>
        <dbReference type="Proteomes" id="UP001247307"/>
    </source>
</evidence>
<keyword evidence="5 8" id="KW-0812">Transmembrane</keyword>
<evidence type="ECO:0000256" key="7">
    <source>
        <dbReference type="ARBA" id="ARBA00023136"/>
    </source>
</evidence>
<dbReference type="InterPro" id="IPR036259">
    <property type="entry name" value="MFS_trans_sf"/>
</dbReference>
<feature type="transmembrane region" description="Helical" evidence="8">
    <location>
        <begin position="165"/>
        <end position="183"/>
    </location>
</feature>
<dbReference type="Gene3D" id="1.20.1250.20">
    <property type="entry name" value="MFS general substrate transporter like domains"/>
    <property type="match status" value="2"/>
</dbReference>
<feature type="transmembrane region" description="Helical" evidence="8">
    <location>
        <begin position="381"/>
        <end position="400"/>
    </location>
</feature>
<feature type="transmembrane region" description="Helical" evidence="8">
    <location>
        <begin position="296"/>
        <end position="325"/>
    </location>
</feature>
<dbReference type="RefSeq" id="WP_309852522.1">
    <property type="nucleotide sequence ID" value="NZ_BAAAIU010000004.1"/>
</dbReference>
<feature type="transmembrane region" description="Helical" evidence="8">
    <location>
        <begin position="135"/>
        <end position="159"/>
    </location>
</feature>
<dbReference type="PANTHER" id="PTHR23517:SF13">
    <property type="entry name" value="MAJOR FACILITATOR SUPERFAMILY MFS_1"/>
    <property type="match status" value="1"/>
</dbReference>
<sequence>MPKPPAFSPQMRVLLACSFSVALGYGILAPVLPVLAHSYGVDYALTGLVVSAFSLARLVFATTAAKLVSARGEAVIYTTGLLVVAASTLGAAFAPSFPLLVLLRGLGGVGSIMFTIAASGLLIRITPPHLRGRASAAFGGAFLAGNIAGPSLGGLVAGLGLRAPFIIYTCTLLIAAGLMAWSLRRERRLAAADPREAKPAAAAGLAVREALGSPTYRAVMLSSLANGLAVFGIRVALLPLLALAVAGHGSAGWDPLGGLTGTQLTGLAMTAFALGTFVTLPVAGRLADSWGRRRPALLGLTGIAVTLAVIGWAPSASLLIAASLLGGVSEAIHNPAVQAALADTLGGRRGGSALAAPQMAADIGAIVGPVLGGFIADQAGFGWAFSAVAVMPLLAALLWLRAKEGPEAAVSR</sequence>
<dbReference type="Pfam" id="PF07690">
    <property type="entry name" value="MFS_1"/>
    <property type="match status" value="2"/>
</dbReference>
<accession>A0AAE4C6R2</accession>
<comment type="caution">
    <text evidence="10">The sequence shown here is derived from an EMBL/GenBank/DDBJ whole genome shotgun (WGS) entry which is preliminary data.</text>
</comment>
<organism evidence="10 11">
    <name type="scientific">Falsarthrobacter nasiphocae</name>
    <dbReference type="NCBI Taxonomy" id="189863"/>
    <lineage>
        <taxon>Bacteria</taxon>
        <taxon>Bacillati</taxon>
        <taxon>Actinomycetota</taxon>
        <taxon>Actinomycetes</taxon>
        <taxon>Micrococcales</taxon>
        <taxon>Micrococcaceae</taxon>
        <taxon>Falsarthrobacter</taxon>
    </lineage>
</organism>
<keyword evidence="7 8" id="KW-0472">Membrane</keyword>
<dbReference type="InterPro" id="IPR005829">
    <property type="entry name" value="Sugar_transporter_CS"/>
</dbReference>
<feature type="transmembrane region" description="Helical" evidence="8">
    <location>
        <begin position="75"/>
        <end position="95"/>
    </location>
</feature>
<dbReference type="CDD" id="cd17325">
    <property type="entry name" value="MFS_MdtG_SLC18_like"/>
    <property type="match status" value="1"/>
</dbReference>
<evidence type="ECO:0000259" key="9">
    <source>
        <dbReference type="PROSITE" id="PS50850"/>
    </source>
</evidence>
<evidence type="ECO:0000256" key="5">
    <source>
        <dbReference type="ARBA" id="ARBA00022692"/>
    </source>
</evidence>
<evidence type="ECO:0000256" key="8">
    <source>
        <dbReference type="SAM" id="Phobius"/>
    </source>
</evidence>
<dbReference type="PANTHER" id="PTHR23517">
    <property type="entry name" value="RESISTANCE PROTEIN MDTM, PUTATIVE-RELATED-RELATED"/>
    <property type="match status" value="1"/>
</dbReference>
<dbReference type="PROSITE" id="PS00216">
    <property type="entry name" value="SUGAR_TRANSPORT_1"/>
    <property type="match status" value="1"/>
</dbReference>
<dbReference type="GO" id="GO:0005886">
    <property type="term" value="C:plasma membrane"/>
    <property type="evidence" value="ECO:0007669"/>
    <property type="project" value="UniProtKB-SubCell"/>
</dbReference>
<name>A0AAE4C6R2_9MICC</name>
<feature type="transmembrane region" description="Helical" evidence="8">
    <location>
        <begin position="101"/>
        <end position="123"/>
    </location>
</feature>
<evidence type="ECO:0000256" key="4">
    <source>
        <dbReference type="ARBA" id="ARBA00022475"/>
    </source>
</evidence>
<keyword evidence="4" id="KW-1003">Cell membrane</keyword>
<feature type="domain" description="Major facilitator superfamily (MFS) profile" evidence="9">
    <location>
        <begin position="10"/>
        <end position="407"/>
    </location>
</feature>
<dbReference type="InterPro" id="IPR020846">
    <property type="entry name" value="MFS_dom"/>
</dbReference>
<comment type="similarity">
    <text evidence="2">Belongs to the major facilitator superfamily. TCR/Tet family.</text>
</comment>
<feature type="transmembrane region" description="Helical" evidence="8">
    <location>
        <begin position="224"/>
        <end position="246"/>
    </location>
</feature>
<dbReference type="InterPro" id="IPR011701">
    <property type="entry name" value="MFS"/>
</dbReference>
<dbReference type="PROSITE" id="PS50850">
    <property type="entry name" value="MFS"/>
    <property type="match status" value="1"/>
</dbReference>
<dbReference type="InterPro" id="IPR050171">
    <property type="entry name" value="MFS_Transporters"/>
</dbReference>
<evidence type="ECO:0000256" key="1">
    <source>
        <dbReference type="ARBA" id="ARBA00004651"/>
    </source>
</evidence>
<protein>
    <submittedName>
        <fullName evidence="10">MFS family permease</fullName>
    </submittedName>
</protein>
<evidence type="ECO:0000256" key="6">
    <source>
        <dbReference type="ARBA" id="ARBA00022989"/>
    </source>
</evidence>
<feature type="transmembrane region" description="Helical" evidence="8">
    <location>
        <begin position="266"/>
        <end position="284"/>
    </location>
</feature>
<proteinExistence type="inferred from homology"/>
<dbReference type="PRINTS" id="PR01035">
    <property type="entry name" value="TCRTETA"/>
</dbReference>
<dbReference type="EMBL" id="JAVDUI010000001">
    <property type="protein sequence ID" value="MDR6892853.1"/>
    <property type="molecule type" value="Genomic_DNA"/>
</dbReference>
<dbReference type="InterPro" id="IPR001958">
    <property type="entry name" value="Tet-R_TetA/multi-R_MdtG-like"/>
</dbReference>
<dbReference type="GO" id="GO:0022857">
    <property type="term" value="F:transmembrane transporter activity"/>
    <property type="evidence" value="ECO:0007669"/>
    <property type="project" value="InterPro"/>
</dbReference>
<keyword evidence="11" id="KW-1185">Reference proteome</keyword>
<dbReference type="SUPFAM" id="SSF103473">
    <property type="entry name" value="MFS general substrate transporter"/>
    <property type="match status" value="2"/>
</dbReference>
<comment type="subcellular location">
    <subcellularLocation>
        <location evidence="1">Cell membrane</location>
        <topology evidence="1">Multi-pass membrane protein</topology>
    </subcellularLocation>
</comment>
<feature type="transmembrane region" description="Helical" evidence="8">
    <location>
        <begin position="46"/>
        <end position="68"/>
    </location>
</feature>